<dbReference type="EMBL" id="JH159153">
    <property type="protein sequence ID" value="EGZ20710.1"/>
    <property type="molecule type" value="Genomic_DNA"/>
</dbReference>
<gene>
    <name evidence="1" type="ORF">PHYSODRAFT_496573</name>
</gene>
<dbReference type="GeneID" id="20657332"/>
<dbReference type="AlphaFoldDB" id="G4Z219"/>
<sequence length="157" mass="17505">MEVAPTLDDAQALRQLTLADEHLMICLCGVDEEQDGGARMLQEAVQKIVRIKMQMGSNVGAGSELRRERQATSSFRLLLVYRQVKQNVFDQLCAYDSTNPFAKLYFLEVGGSVERLHQTLVLMLSHPAHRLSQNAAEQLLGSWFSPSKGIDSLGQQN</sequence>
<dbReference type="KEGG" id="psoj:PHYSODRAFT_496573"/>
<dbReference type="OMA" id="IVRIKMQ"/>
<organism evidence="1 2">
    <name type="scientific">Phytophthora sojae (strain P6497)</name>
    <name type="common">Soybean stem and root rot agent</name>
    <name type="synonym">Phytophthora megasperma f. sp. glycines</name>
    <dbReference type="NCBI Taxonomy" id="1094619"/>
    <lineage>
        <taxon>Eukaryota</taxon>
        <taxon>Sar</taxon>
        <taxon>Stramenopiles</taxon>
        <taxon>Oomycota</taxon>
        <taxon>Peronosporomycetes</taxon>
        <taxon>Peronosporales</taxon>
        <taxon>Peronosporaceae</taxon>
        <taxon>Phytophthora</taxon>
    </lineage>
</organism>
<dbReference type="RefSeq" id="XP_009523427.1">
    <property type="nucleotide sequence ID" value="XM_009525132.1"/>
</dbReference>
<name>G4Z219_PHYSP</name>
<protein>
    <submittedName>
        <fullName evidence="1">Uncharacterized protein</fullName>
    </submittedName>
</protein>
<proteinExistence type="predicted"/>
<evidence type="ECO:0000313" key="1">
    <source>
        <dbReference type="EMBL" id="EGZ20710.1"/>
    </source>
</evidence>
<evidence type="ECO:0000313" key="2">
    <source>
        <dbReference type="Proteomes" id="UP000002640"/>
    </source>
</evidence>
<dbReference type="InParanoid" id="G4Z219"/>
<keyword evidence="2" id="KW-1185">Reference proteome</keyword>
<reference evidence="1 2" key="1">
    <citation type="journal article" date="2006" name="Science">
        <title>Phytophthora genome sequences uncover evolutionary origins and mechanisms of pathogenesis.</title>
        <authorList>
            <person name="Tyler B.M."/>
            <person name="Tripathy S."/>
            <person name="Zhang X."/>
            <person name="Dehal P."/>
            <person name="Jiang R.H."/>
            <person name="Aerts A."/>
            <person name="Arredondo F.D."/>
            <person name="Baxter L."/>
            <person name="Bensasson D."/>
            <person name="Beynon J.L."/>
            <person name="Chapman J."/>
            <person name="Damasceno C.M."/>
            <person name="Dorrance A.E."/>
            <person name="Dou D."/>
            <person name="Dickerman A.W."/>
            <person name="Dubchak I.L."/>
            <person name="Garbelotto M."/>
            <person name="Gijzen M."/>
            <person name="Gordon S.G."/>
            <person name="Govers F."/>
            <person name="Grunwald N.J."/>
            <person name="Huang W."/>
            <person name="Ivors K.L."/>
            <person name="Jones R.W."/>
            <person name="Kamoun S."/>
            <person name="Krampis K."/>
            <person name="Lamour K.H."/>
            <person name="Lee M.K."/>
            <person name="McDonald W.H."/>
            <person name="Medina M."/>
            <person name="Meijer H.J."/>
            <person name="Nordberg E.K."/>
            <person name="Maclean D.J."/>
            <person name="Ospina-Giraldo M.D."/>
            <person name="Morris P.F."/>
            <person name="Phuntumart V."/>
            <person name="Putnam N.H."/>
            <person name="Rash S."/>
            <person name="Rose J.K."/>
            <person name="Sakihama Y."/>
            <person name="Salamov A.A."/>
            <person name="Savidor A."/>
            <person name="Scheuring C.F."/>
            <person name="Smith B.M."/>
            <person name="Sobral B.W."/>
            <person name="Terry A."/>
            <person name="Torto-Alalibo T.A."/>
            <person name="Win J."/>
            <person name="Xu Z."/>
            <person name="Zhang H."/>
            <person name="Grigoriev I.V."/>
            <person name="Rokhsar D.S."/>
            <person name="Boore J.L."/>
        </authorList>
    </citation>
    <scope>NUCLEOTIDE SEQUENCE [LARGE SCALE GENOMIC DNA]</scope>
    <source>
        <strain evidence="1 2">P6497</strain>
    </source>
</reference>
<dbReference type="Proteomes" id="UP000002640">
    <property type="component" value="Unassembled WGS sequence"/>
</dbReference>
<accession>G4Z219</accession>